<gene>
    <name evidence="2" type="ORF">DPMN_101073</name>
</gene>
<feature type="compositionally biased region" description="Basic and acidic residues" evidence="1">
    <location>
        <begin position="1"/>
        <end position="10"/>
    </location>
</feature>
<keyword evidence="3" id="KW-1185">Reference proteome</keyword>
<feature type="region of interest" description="Disordered" evidence="1">
    <location>
        <begin position="1"/>
        <end position="23"/>
    </location>
</feature>
<accession>A0A9D4R9R0</accession>
<evidence type="ECO:0000256" key="1">
    <source>
        <dbReference type="SAM" id="MobiDB-lite"/>
    </source>
</evidence>
<proteinExistence type="predicted"/>
<organism evidence="2 3">
    <name type="scientific">Dreissena polymorpha</name>
    <name type="common">Zebra mussel</name>
    <name type="synonym">Mytilus polymorpha</name>
    <dbReference type="NCBI Taxonomy" id="45954"/>
    <lineage>
        <taxon>Eukaryota</taxon>
        <taxon>Metazoa</taxon>
        <taxon>Spiralia</taxon>
        <taxon>Lophotrochozoa</taxon>
        <taxon>Mollusca</taxon>
        <taxon>Bivalvia</taxon>
        <taxon>Autobranchia</taxon>
        <taxon>Heteroconchia</taxon>
        <taxon>Euheterodonta</taxon>
        <taxon>Imparidentia</taxon>
        <taxon>Neoheterodontei</taxon>
        <taxon>Myida</taxon>
        <taxon>Dreissenoidea</taxon>
        <taxon>Dreissenidae</taxon>
        <taxon>Dreissena</taxon>
    </lineage>
</organism>
<dbReference type="PANTHER" id="PTHR47018">
    <property type="entry name" value="CXC DOMAIN-CONTAINING PROTEIN-RELATED"/>
    <property type="match status" value="1"/>
</dbReference>
<reference evidence="2" key="1">
    <citation type="journal article" date="2019" name="bioRxiv">
        <title>The Genome of the Zebra Mussel, Dreissena polymorpha: A Resource for Invasive Species Research.</title>
        <authorList>
            <person name="McCartney M.A."/>
            <person name="Auch B."/>
            <person name="Kono T."/>
            <person name="Mallez S."/>
            <person name="Zhang Y."/>
            <person name="Obille A."/>
            <person name="Becker A."/>
            <person name="Abrahante J.E."/>
            <person name="Garbe J."/>
            <person name="Badalamenti J.P."/>
            <person name="Herman A."/>
            <person name="Mangelson H."/>
            <person name="Liachko I."/>
            <person name="Sullivan S."/>
            <person name="Sone E.D."/>
            <person name="Koren S."/>
            <person name="Silverstein K.A.T."/>
            <person name="Beckman K.B."/>
            <person name="Gohl D.M."/>
        </authorList>
    </citation>
    <scope>NUCLEOTIDE SEQUENCE</scope>
    <source>
        <strain evidence="2">Duluth1</strain>
        <tissue evidence="2">Whole animal</tissue>
    </source>
</reference>
<reference evidence="2" key="2">
    <citation type="submission" date="2020-11" db="EMBL/GenBank/DDBJ databases">
        <authorList>
            <person name="McCartney M.A."/>
            <person name="Auch B."/>
            <person name="Kono T."/>
            <person name="Mallez S."/>
            <person name="Becker A."/>
            <person name="Gohl D.M."/>
            <person name="Silverstein K.A.T."/>
            <person name="Koren S."/>
            <person name="Bechman K.B."/>
            <person name="Herman A."/>
            <person name="Abrahante J.E."/>
            <person name="Garbe J."/>
        </authorList>
    </citation>
    <scope>NUCLEOTIDE SEQUENCE</scope>
    <source>
        <strain evidence="2">Duluth1</strain>
        <tissue evidence="2">Whole animal</tissue>
    </source>
</reference>
<feature type="compositionally biased region" description="Basic and acidic residues" evidence="1">
    <location>
        <begin position="59"/>
        <end position="85"/>
    </location>
</feature>
<dbReference type="Proteomes" id="UP000828390">
    <property type="component" value="Unassembled WGS sequence"/>
</dbReference>
<feature type="region of interest" description="Disordered" evidence="1">
    <location>
        <begin position="59"/>
        <end position="101"/>
    </location>
</feature>
<sequence>MPIDQAHEQNNEMIKGSGGAVGLTDYPTALRKSMIAGPEQARIINEFEGIEMKKETGHLHKETSNHQVKSQEKTSSHIAKLEEKGNPFLETGKIVLHDRHP</sequence>
<protein>
    <submittedName>
        <fullName evidence="2">Uncharacterized protein</fullName>
    </submittedName>
</protein>
<comment type="caution">
    <text evidence="2">The sequence shown here is derived from an EMBL/GenBank/DDBJ whole genome shotgun (WGS) entry which is preliminary data.</text>
</comment>
<evidence type="ECO:0000313" key="3">
    <source>
        <dbReference type="Proteomes" id="UP000828390"/>
    </source>
</evidence>
<dbReference type="AlphaFoldDB" id="A0A9D4R9R0"/>
<evidence type="ECO:0000313" key="2">
    <source>
        <dbReference type="EMBL" id="KAH3858450.1"/>
    </source>
</evidence>
<dbReference type="EMBL" id="JAIWYP010000003">
    <property type="protein sequence ID" value="KAH3858450.1"/>
    <property type="molecule type" value="Genomic_DNA"/>
</dbReference>
<name>A0A9D4R9R0_DREPO</name>